<feature type="transmembrane region" description="Helical" evidence="1">
    <location>
        <begin position="163"/>
        <end position="182"/>
    </location>
</feature>
<feature type="transmembrane region" description="Helical" evidence="1">
    <location>
        <begin position="97"/>
        <end position="113"/>
    </location>
</feature>
<feature type="transmembrane region" description="Helical" evidence="1">
    <location>
        <begin position="6"/>
        <end position="30"/>
    </location>
</feature>
<gene>
    <name evidence="2" type="ORF">B0O44_101221</name>
</gene>
<keyword evidence="1" id="KW-1133">Transmembrane helix</keyword>
<dbReference type="EMBL" id="QKLU01000001">
    <property type="protein sequence ID" value="PYF76749.1"/>
    <property type="molecule type" value="Genomic_DNA"/>
</dbReference>
<accession>A0A318UYR4</accession>
<dbReference type="Proteomes" id="UP000248198">
    <property type="component" value="Unassembled WGS sequence"/>
</dbReference>
<name>A0A318UYR4_9SPHI</name>
<dbReference type="AlphaFoldDB" id="A0A318UYR4"/>
<proteinExistence type="predicted"/>
<keyword evidence="3" id="KW-1185">Reference proteome</keyword>
<reference evidence="2 3" key="1">
    <citation type="submission" date="2018-06" db="EMBL/GenBank/DDBJ databases">
        <title>Genomic Encyclopedia of Archaeal and Bacterial Type Strains, Phase II (KMG-II): from individual species to whole genera.</title>
        <authorList>
            <person name="Goeker M."/>
        </authorList>
    </citation>
    <scope>NUCLEOTIDE SEQUENCE [LARGE SCALE GENOMIC DNA]</scope>
    <source>
        <strain evidence="2 3">DSM 27372</strain>
    </source>
</reference>
<evidence type="ECO:0000313" key="2">
    <source>
        <dbReference type="EMBL" id="PYF76749.1"/>
    </source>
</evidence>
<sequence length="223" mass="25320">MQLFHHTNIIIHVAAGTLALVLGFITAILYKRKRWHVQLGRWFLWMMGLVVATGLIGIFVFQRNSFLLVITLLSGYNCFSGIRAIRLNGAKAKPIDVILPLIVITTGGLYWYSLQSSALYWSALVVYSTLGALWLITCYDLLKNYLSFNFRQKASKYEHAYKMISALSGLSSAFAGTVFPQYHPYSQFLPSVIGFCWILIIFVRLNQETKSRQKQLIKPISAN</sequence>
<feature type="transmembrane region" description="Helical" evidence="1">
    <location>
        <begin position="119"/>
        <end position="142"/>
    </location>
</feature>
<evidence type="ECO:0000256" key="1">
    <source>
        <dbReference type="SAM" id="Phobius"/>
    </source>
</evidence>
<feature type="transmembrane region" description="Helical" evidence="1">
    <location>
        <begin position="188"/>
        <end position="205"/>
    </location>
</feature>
<feature type="transmembrane region" description="Helical" evidence="1">
    <location>
        <begin position="42"/>
        <end position="60"/>
    </location>
</feature>
<comment type="caution">
    <text evidence="2">The sequence shown here is derived from an EMBL/GenBank/DDBJ whole genome shotgun (WGS) entry which is preliminary data.</text>
</comment>
<feature type="transmembrane region" description="Helical" evidence="1">
    <location>
        <begin position="66"/>
        <end position="85"/>
    </location>
</feature>
<protein>
    <submittedName>
        <fullName evidence="2">Uncharacterized protein</fullName>
    </submittedName>
</protein>
<evidence type="ECO:0000313" key="3">
    <source>
        <dbReference type="Proteomes" id="UP000248198"/>
    </source>
</evidence>
<organism evidence="2 3">
    <name type="scientific">Pedobacter nutrimenti</name>
    <dbReference type="NCBI Taxonomy" id="1241337"/>
    <lineage>
        <taxon>Bacteria</taxon>
        <taxon>Pseudomonadati</taxon>
        <taxon>Bacteroidota</taxon>
        <taxon>Sphingobacteriia</taxon>
        <taxon>Sphingobacteriales</taxon>
        <taxon>Sphingobacteriaceae</taxon>
        <taxon>Pedobacter</taxon>
    </lineage>
</organism>
<keyword evidence="1" id="KW-0812">Transmembrane</keyword>
<dbReference type="OrthoDB" id="1162022at2"/>
<keyword evidence="1" id="KW-0472">Membrane</keyword>
<dbReference type="RefSeq" id="WP_146229752.1">
    <property type="nucleotide sequence ID" value="NZ_QKLU01000001.1"/>
</dbReference>